<dbReference type="Pfam" id="PF00106">
    <property type="entry name" value="adh_short"/>
    <property type="match status" value="1"/>
</dbReference>
<dbReference type="SUPFAM" id="SSF51735">
    <property type="entry name" value="NAD(P)-binding Rossmann-fold domains"/>
    <property type="match status" value="1"/>
</dbReference>
<evidence type="ECO:0000256" key="5">
    <source>
        <dbReference type="ARBA" id="ARBA00023140"/>
    </source>
</evidence>
<keyword evidence="4" id="KW-0560">Oxidoreductase</keyword>
<accession>A0A5A9ZCT9</accession>
<sequence length="276" mass="29699">MTGPLRDRVVLITGASRGIGRQIALTAASQGASIVVAAKSDTPHARLPGTIHSVAEEIRAIGGTALAVRLDVRDDASIADAIKATEEAFGRLDALVNNAGAIRLEPAAKIEMKRFDLIHQINTRAVLACTKAALPLLEHSDCAHILNLAPPLNLSPDWMGRYAPYTTTKYGMTLLSLGLAEEFRNRAIAVNTLWPRTTIATAAVEFEVGREYLKRSRSPQIMADAACHVLATPPRNLTGQCLIDENFLTGCGITNFDSYRNDPDGGDLALDLYVDK</sequence>
<gene>
    <name evidence="7" type="ORF">FLO80_11440</name>
</gene>
<dbReference type="InterPro" id="IPR051935">
    <property type="entry name" value="HSDL2"/>
</dbReference>
<dbReference type="EMBL" id="VINQ01000007">
    <property type="protein sequence ID" value="KAA0914971.1"/>
    <property type="molecule type" value="Genomic_DNA"/>
</dbReference>
<dbReference type="PANTHER" id="PTHR42808:SF3">
    <property type="entry name" value="HYDROXYSTEROID DEHYDROGENASE-LIKE PROTEIN 2"/>
    <property type="match status" value="1"/>
</dbReference>
<dbReference type="Gene3D" id="3.40.50.720">
    <property type="entry name" value="NAD(P)-binding Rossmann-like Domain"/>
    <property type="match status" value="1"/>
</dbReference>
<comment type="similarity">
    <text evidence="2">Belongs to the short-chain dehydrogenases/reductases (SDR) family.</text>
</comment>
<evidence type="ECO:0000256" key="2">
    <source>
        <dbReference type="ARBA" id="ARBA00006484"/>
    </source>
</evidence>
<protein>
    <submittedName>
        <fullName evidence="7">SDR family NAD(P)-dependent oxidoreductase</fullName>
    </submittedName>
</protein>
<organism evidence="7 8">
    <name type="scientific">Aquicoccus porphyridii</name>
    <dbReference type="NCBI Taxonomy" id="1852029"/>
    <lineage>
        <taxon>Bacteria</taxon>
        <taxon>Pseudomonadati</taxon>
        <taxon>Pseudomonadota</taxon>
        <taxon>Alphaproteobacteria</taxon>
        <taxon>Rhodobacterales</taxon>
        <taxon>Paracoccaceae</taxon>
        <taxon>Aquicoccus</taxon>
    </lineage>
</organism>
<evidence type="ECO:0000256" key="3">
    <source>
        <dbReference type="ARBA" id="ARBA00022857"/>
    </source>
</evidence>
<proteinExistence type="inferred from homology"/>
<keyword evidence="3" id="KW-0521">NADP</keyword>
<dbReference type="InterPro" id="IPR020904">
    <property type="entry name" value="Sc_DH/Rdtase_CS"/>
</dbReference>
<comment type="subcellular location">
    <subcellularLocation>
        <location evidence="1">Peroxisome</location>
    </subcellularLocation>
</comment>
<dbReference type="RefSeq" id="WP_111368224.1">
    <property type="nucleotide sequence ID" value="NZ_VINQ01000007.1"/>
</dbReference>
<keyword evidence="8" id="KW-1185">Reference proteome</keyword>
<evidence type="ECO:0000259" key="6">
    <source>
        <dbReference type="SMART" id="SM00822"/>
    </source>
</evidence>
<name>A0A5A9ZCT9_9RHOB</name>
<dbReference type="FunFam" id="3.40.50.720:FF:000301">
    <property type="entry name" value="Hydroxysteroid dehydrogenase like 2"/>
    <property type="match status" value="1"/>
</dbReference>
<dbReference type="PRINTS" id="PR00081">
    <property type="entry name" value="GDHRDH"/>
</dbReference>
<dbReference type="InterPro" id="IPR002347">
    <property type="entry name" value="SDR_fam"/>
</dbReference>
<evidence type="ECO:0000256" key="4">
    <source>
        <dbReference type="ARBA" id="ARBA00023002"/>
    </source>
</evidence>
<keyword evidence="5" id="KW-0576">Peroxisome</keyword>
<reference evidence="7 8" key="1">
    <citation type="submission" date="2019-07" db="EMBL/GenBank/DDBJ databases">
        <title>Aquicoccus porphyridii gen. nov., sp. nov., isolated from a small marine red alga, Porphyridium marinum.</title>
        <authorList>
            <person name="Liu L."/>
        </authorList>
    </citation>
    <scope>NUCLEOTIDE SEQUENCE [LARGE SCALE GENOMIC DNA]</scope>
    <source>
        <strain evidence="7 8">L1 8-17</strain>
    </source>
</reference>
<evidence type="ECO:0000313" key="7">
    <source>
        <dbReference type="EMBL" id="KAA0914971.1"/>
    </source>
</evidence>
<dbReference type="InterPro" id="IPR036291">
    <property type="entry name" value="NAD(P)-bd_dom_sf"/>
</dbReference>
<dbReference type="NCBIfam" id="NF006133">
    <property type="entry name" value="PRK08278.1"/>
    <property type="match status" value="1"/>
</dbReference>
<dbReference type="PROSITE" id="PS00061">
    <property type="entry name" value="ADH_SHORT"/>
    <property type="match status" value="1"/>
</dbReference>
<dbReference type="PANTHER" id="PTHR42808">
    <property type="entry name" value="HYDROXYSTEROID DEHYDROGENASE-LIKE PROTEIN 2"/>
    <property type="match status" value="1"/>
</dbReference>
<dbReference type="GO" id="GO:0016491">
    <property type="term" value="F:oxidoreductase activity"/>
    <property type="evidence" value="ECO:0007669"/>
    <property type="project" value="UniProtKB-KW"/>
</dbReference>
<dbReference type="SMART" id="SM00822">
    <property type="entry name" value="PKS_KR"/>
    <property type="match status" value="1"/>
</dbReference>
<dbReference type="AlphaFoldDB" id="A0A5A9ZCT9"/>
<feature type="domain" description="Ketoreductase" evidence="6">
    <location>
        <begin position="8"/>
        <end position="183"/>
    </location>
</feature>
<dbReference type="InterPro" id="IPR057326">
    <property type="entry name" value="KR_dom"/>
</dbReference>
<dbReference type="Proteomes" id="UP000325291">
    <property type="component" value="Unassembled WGS sequence"/>
</dbReference>
<comment type="caution">
    <text evidence="7">The sequence shown here is derived from an EMBL/GenBank/DDBJ whole genome shotgun (WGS) entry which is preliminary data.</text>
</comment>
<evidence type="ECO:0000256" key="1">
    <source>
        <dbReference type="ARBA" id="ARBA00004275"/>
    </source>
</evidence>
<evidence type="ECO:0000313" key="8">
    <source>
        <dbReference type="Proteomes" id="UP000325291"/>
    </source>
</evidence>